<reference evidence="10" key="1">
    <citation type="submission" date="2021-01" db="EMBL/GenBank/DDBJ databases">
        <title>Whole genome shotgun sequence of Actinocatenispora rupis NBRC 107355.</title>
        <authorList>
            <person name="Komaki H."/>
            <person name="Tamura T."/>
        </authorList>
    </citation>
    <scope>NUCLEOTIDE SEQUENCE</scope>
    <source>
        <strain evidence="10">NBRC 107355</strain>
    </source>
</reference>
<dbReference type="Gene3D" id="3.30.200.20">
    <property type="entry name" value="Phosphorylase Kinase, domain 1"/>
    <property type="match status" value="1"/>
</dbReference>
<keyword evidence="8" id="KW-0812">Transmembrane</keyword>
<evidence type="ECO:0000259" key="9">
    <source>
        <dbReference type="PROSITE" id="PS50011"/>
    </source>
</evidence>
<protein>
    <recommendedName>
        <fullName evidence="1">non-specific serine/threonine protein kinase</fullName>
        <ecNumber evidence="1">2.7.11.1</ecNumber>
    </recommendedName>
</protein>
<dbReference type="GO" id="GO:0004674">
    <property type="term" value="F:protein serine/threonine kinase activity"/>
    <property type="evidence" value="ECO:0007669"/>
    <property type="project" value="UniProtKB-KW"/>
</dbReference>
<dbReference type="EMBL" id="BOMB01000031">
    <property type="protein sequence ID" value="GID14488.1"/>
    <property type="molecule type" value="Genomic_DNA"/>
</dbReference>
<evidence type="ECO:0000256" key="1">
    <source>
        <dbReference type="ARBA" id="ARBA00012513"/>
    </source>
</evidence>
<organism evidence="10 11">
    <name type="scientific">Actinocatenispora rupis</name>
    <dbReference type="NCBI Taxonomy" id="519421"/>
    <lineage>
        <taxon>Bacteria</taxon>
        <taxon>Bacillati</taxon>
        <taxon>Actinomycetota</taxon>
        <taxon>Actinomycetes</taxon>
        <taxon>Micromonosporales</taxon>
        <taxon>Micromonosporaceae</taxon>
        <taxon>Actinocatenispora</taxon>
    </lineage>
</organism>
<keyword evidence="8" id="KW-0472">Membrane</keyword>
<evidence type="ECO:0000256" key="5">
    <source>
        <dbReference type="ARBA" id="ARBA00022777"/>
    </source>
</evidence>
<dbReference type="InterPro" id="IPR000719">
    <property type="entry name" value="Prot_kinase_dom"/>
</dbReference>
<sequence>MRMGALIAGRYRLEEQVGLGGMGLVWRATDEELGRVVAVKRSHLTGPRGGRQVRREARIAAVLQHPHVVTLYDVVPDGDDRWLVMEYLPWRSLAQLVGATGPLSPRRTAALGAQLAGALEALHDKGIVHCDVKPGNVLVADGGVAKLTDFGLSRQLTEDAALGDGRLRGTPAYLAPEVANGREPTAASDVFSLGATLYAAVEGVSPFGSSDSPAALQRRSRSGAIAPPVRAGAPLARVLAAMLAPDPAARPTAAQARARLTAVAQPRRRVRPRARRTPVAVALLVVLAVVALAAGGDIPRAAAVPAVGAAATADPCALLSPDRLGRYGRVDVETDYGNFNRCDAIVQRSAGPDVDVRAELAVGALPPGHRTYVAGMPVIAAPAGDDECDRVVVIGDGYQVYVTAELLADGTASLCGMADTGTAAAVDALRKGTLPRRATGFPAGSLARVDACRLLRGAPGVDTSTAERGFAGWDCAWDGTGDTDIRLRFDRNEPLTTEDGSPVTLAGHTGYVQPDGDGGGTCLVQVVQRRYGDPHGQPTEELVYLVVHGHGHGSRYCATATRLARTAAARLPHP</sequence>
<keyword evidence="6 7" id="KW-0067">ATP-binding</keyword>
<dbReference type="PROSITE" id="PS50011">
    <property type="entry name" value="PROTEIN_KINASE_DOM"/>
    <property type="match status" value="1"/>
</dbReference>
<feature type="domain" description="Protein kinase" evidence="9">
    <location>
        <begin position="11"/>
        <end position="263"/>
    </location>
</feature>
<evidence type="ECO:0000256" key="2">
    <source>
        <dbReference type="ARBA" id="ARBA00022527"/>
    </source>
</evidence>
<dbReference type="Pfam" id="PF00069">
    <property type="entry name" value="Pkinase"/>
    <property type="match status" value="1"/>
</dbReference>
<dbReference type="InterPro" id="IPR008271">
    <property type="entry name" value="Ser/Thr_kinase_AS"/>
</dbReference>
<comment type="caution">
    <text evidence="10">The sequence shown here is derived from an EMBL/GenBank/DDBJ whole genome shotgun (WGS) entry which is preliminary data.</text>
</comment>
<dbReference type="SMART" id="SM00220">
    <property type="entry name" value="S_TKc"/>
    <property type="match status" value="1"/>
</dbReference>
<keyword evidence="4 7" id="KW-0547">Nucleotide-binding</keyword>
<dbReference type="InterPro" id="IPR011009">
    <property type="entry name" value="Kinase-like_dom_sf"/>
</dbReference>
<keyword evidence="5" id="KW-0418">Kinase</keyword>
<dbReference type="EC" id="2.7.11.1" evidence="1"/>
<keyword evidence="8" id="KW-1133">Transmembrane helix</keyword>
<evidence type="ECO:0000313" key="11">
    <source>
        <dbReference type="Proteomes" id="UP000612808"/>
    </source>
</evidence>
<dbReference type="PANTHER" id="PTHR43289">
    <property type="entry name" value="MITOGEN-ACTIVATED PROTEIN KINASE KINASE KINASE 20-RELATED"/>
    <property type="match status" value="1"/>
</dbReference>
<dbReference type="GO" id="GO:0005524">
    <property type="term" value="F:ATP binding"/>
    <property type="evidence" value="ECO:0007669"/>
    <property type="project" value="UniProtKB-UniRule"/>
</dbReference>
<keyword evidence="11" id="KW-1185">Reference proteome</keyword>
<proteinExistence type="predicted"/>
<dbReference type="PROSITE" id="PS00107">
    <property type="entry name" value="PROTEIN_KINASE_ATP"/>
    <property type="match status" value="1"/>
</dbReference>
<evidence type="ECO:0000256" key="7">
    <source>
        <dbReference type="PROSITE-ProRule" id="PRU10141"/>
    </source>
</evidence>
<name>A0A8J3JEK2_9ACTN</name>
<dbReference type="CDD" id="cd14014">
    <property type="entry name" value="STKc_PknB_like"/>
    <property type="match status" value="1"/>
</dbReference>
<dbReference type="Gene3D" id="1.10.510.10">
    <property type="entry name" value="Transferase(Phosphotransferase) domain 1"/>
    <property type="match status" value="1"/>
</dbReference>
<evidence type="ECO:0000313" key="10">
    <source>
        <dbReference type="EMBL" id="GID14488.1"/>
    </source>
</evidence>
<dbReference type="AlphaFoldDB" id="A0A8J3JEK2"/>
<accession>A0A8J3JEK2</accession>
<evidence type="ECO:0000256" key="3">
    <source>
        <dbReference type="ARBA" id="ARBA00022679"/>
    </source>
</evidence>
<keyword evidence="2" id="KW-0723">Serine/threonine-protein kinase</keyword>
<feature type="binding site" evidence="7">
    <location>
        <position position="40"/>
    </location>
    <ligand>
        <name>ATP</name>
        <dbReference type="ChEBI" id="CHEBI:30616"/>
    </ligand>
</feature>
<dbReference type="InterPro" id="IPR017441">
    <property type="entry name" value="Protein_kinase_ATP_BS"/>
</dbReference>
<dbReference type="PANTHER" id="PTHR43289:SF6">
    <property type="entry name" value="SERINE_THREONINE-PROTEIN KINASE NEKL-3"/>
    <property type="match status" value="1"/>
</dbReference>
<dbReference type="SUPFAM" id="SSF56112">
    <property type="entry name" value="Protein kinase-like (PK-like)"/>
    <property type="match status" value="1"/>
</dbReference>
<gene>
    <name evidence="10" type="ORF">Aru02nite_53770</name>
</gene>
<evidence type="ECO:0000256" key="8">
    <source>
        <dbReference type="SAM" id="Phobius"/>
    </source>
</evidence>
<keyword evidence="3" id="KW-0808">Transferase</keyword>
<evidence type="ECO:0000256" key="4">
    <source>
        <dbReference type="ARBA" id="ARBA00022741"/>
    </source>
</evidence>
<dbReference type="Proteomes" id="UP000612808">
    <property type="component" value="Unassembled WGS sequence"/>
</dbReference>
<feature type="transmembrane region" description="Helical" evidence="8">
    <location>
        <begin position="277"/>
        <end position="296"/>
    </location>
</feature>
<dbReference type="PROSITE" id="PS00108">
    <property type="entry name" value="PROTEIN_KINASE_ST"/>
    <property type="match status" value="1"/>
</dbReference>
<evidence type="ECO:0000256" key="6">
    <source>
        <dbReference type="ARBA" id="ARBA00022840"/>
    </source>
</evidence>